<protein>
    <recommendedName>
        <fullName evidence="9">Acetate kinase</fullName>
        <ecNumber evidence="9">2.7.2.1</ecNumber>
    </recommendedName>
    <alternativeName>
        <fullName evidence="9">Acetokinase</fullName>
    </alternativeName>
</protein>
<dbReference type="RefSeq" id="WP_194931457.1">
    <property type="nucleotide sequence ID" value="NZ_JADLZT010000006.1"/>
</dbReference>
<dbReference type="Proteomes" id="UP001429984">
    <property type="component" value="Unassembled WGS sequence"/>
</dbReference>
<comment type="catalytic activity">
    <reaction evidence="9">
        <text>acetate + ATP = acetyl phosphate + ADP</text>
        <dbReference type="Rhea" id="RHEA:11352"/>
        <dbReference type="ChEBI" id="CHEBI:22191"/>
        <dbReference type="ChEBI" id="CHEBI:30089"/>
        <dbReference type="ChEBI" id="CHEBI:30616"/>
        <dbReference type="ChEBI" id="CHEBI:456216"/>
        <dbReference type="EC" id="2.7.2.1"/>
    </reaction>
</comment>
<dbReference type="InterPro" id="IPR004372">
    <property type="entry name" value="Ac/propionate_kinase"/>
</dbReference>
<feature type="binding site" evidence="9">
    <location>
        <position position="69"/>
    </location>
    <ligand>
        <name>substrate</name>
    </ligand>
</feature>
<comment type="pathway">
    <text evidence="9">Metabolic intermediate biosynthesis; acetyl-CoA biosynthesis; acetyl-CoA from acetate: step 1/2.</text>
</comment>
<evidence type="ECO:0000313" key="11">
    <source>
        <dbReference type="EMBL" id="MBF6024875.1"/>
    </source>
</evidence>
<evidence type="ECO:0000256" key="4">
    <source>
        <dbReference type="ARBA" id="ARBA00022723"/>
    </source>
</evidence>
<feature type="binding site" evidence="9">
    <location>
        <begin position="183"/>
        <end position="187"/>
    </location>
    <ligand>
        <name>ATP</name>
        <dbReference type="ChEBI" id="CHEBI:30616"/>
    </ligand>
</feature>
<dbReference type="PANTHER" id="PTHR21060">
    <property type="entry name" value="ACETATE KINASE"/>
    <property type="match status" value="1"/>
</dbReference>
<feature type="binding site" evidence="9">
    <location>
        <position position="9"/>
    </location>
    <ligand>
        <name>Mg(2+)</name>
        <dbReference type="ChEBI" id="CHEBI:18420"/>
    </ligand>
</feature>
<dbReference type="GO" id="GO:0016301">
    <property type="term" value="F:kinase activity"/>
    <property type="evidence" value="ECO:0007669"/>
    <property type="project" value="UniProtKB-KW"/>
</dbReference>
<comment type="caution">
    <text evidence="11">The sequence shown here is derived from an EMBL/GenBank/DDBJ whole genome shotgun (WGS) entry which is preliminary data.</text>
</comment>
<evidence type="ECO:0000256" key="9">
    <source>
        <dbReference type="HAMAP-Rule" id="MF_00020"/>
    </source>
</evidence>
<dbReference type="PROSITE" id="PS01076">
    <property type="entry name" value="ACETATE_KINASE_2"/>
    <property type="match status" value="1"/>
</dbReference>
<accession>A0ABS0B7A2</accession>
<name>A0ABS0B7A2_9GAMM</name>
<comment type="subcellular location">
    <subcellularLocation>
        <location evidence="9">Cytoplasm</location>
    </subcellularLocation>
</comment>
<dbReference type="Gene3D" id="3.30.420.40">
    <property type="match status" value="2"/>
</dbReference>
<dbReference type="EMBL" id="JADLZT010000006">
    <property type="protein sequence ID" value="MBF6024875.1"/>
    <property type="molecule type" value="Genomic_DNA"/>
</dbReference>
<keyword evidence="2 9" id="KW-0963">Cytoplasm</keyword>
<feature type="site" description="Transition state stabilizer" evidence="9">
    <location>
        <position position="216"/>
    </location>
</feature>
<evidence type="ECO:0000313" key="12">
    <source>
        <dbReference type="Proteomes" id="UP001429984"/>
    </source>
</evidence>
<evidence type="ECO:0000256" key="8">
    <source>
        <dbReference type="ARBA" id="ARBA00022842"/>
    </source>
</evidence>
<proteinExistence type="inferred from homology"/>
<comment type="cofactor">
    <cofactor evidence="9">
        <name>Mg(2+)</name>
        <dbReference type="ChEBI" id="CHEBI:18420"/>
    </cofactor>
    <cofactor evidence="9">
        <name>Mn(2+)</name>
        <dbReference type="ChEBI" id="CHEBI:29035"/>
    </cofactor>
    <text evidence="9">Mg(2+). Can also accept Mn(2+).</text>
</comment>
<evidence type="ECO:0000256" key="10">
    <source>
        <dbReference type="RuleBase" id="RU003835"/>
    </source>
</evidence>
<dbReference type="EC" id="2.7.2.1" evidence="9"/>
<keyword evidence="4 9" id="KW-0479">Metal-binding</keyword>
<comment type="similarity">
    <text evidence="1 9 10">Belongs to the acetokinase family.</text>
</comment>
<evidence type="ECO:0000256" key="6">
    <source>
        <dbReference type="ARBA" id="ARBA00022777"/>
    </source>
</evidence>
<organism evidence="11 12">
    <name type="scientific">Lysobacter niastensis</name>
    <dbReference type="NCBI Taxonomy" id="380629"/>
    <lineage>
        <taxon>Bacteria</taxon>
        <taxon>Pseudomonadati</taxon>
        <taxon>Pseudomonadota</taxon>
        <taxon>Gammaproteobacteria</taxon>
        <taxon>Lysobacterales</taxon>
        <taxon>Lysobacteraceae</taxon>
        <taxon>Lysobacter</taxon>
    </lineage>
</organism>
<comment type="caution">
    <text evidence="9">Lacks conserved residue(s) required for the propagation of feature annotation.</text>
</comment>
<evidence type="ECO:0000256" key="7">
    <source>
        <dbReference type="ARBA" id="ARBA00022840"/>
    </source>
</evidence>
<evidence type="ECO:0000256" key="5">
    <source>
        <dbReference type="ARBA" id="ARBA00022741"/>
    </source>
</evidence>
<keyword evidence="8 9" id="KW-0460">Magnesium</keyword>
<dbReference type="HAMAP" id="MF_00020">
    <property type="entry name" value="Acetate_kinase"/>
    <property type="match status" value="1"/>
</dbReference>
<evidence type="ECO:0000256" key="3">
    <source>
        <dbReference type="ARBA" id="ARBA00022679"/>
    </source>
</evidence>
<keyword evidence="3 9" id="KW-0808">Transferase</keyword>
<dbReference type="PIRSF" id="PIRSF000722">
    <property type="entry name" value="Acetate_prop_kin"/>
    <property type="match status" value="1"/>
</dbReference>
<keyword evidence="5 9" id="KW-0547">Nucleotide-binding</keyword>
<sequence>MTQSLLALNVGSATLKAASYRIGLDGPVETGRLTADSIHGTSDHEPSGVLDHAVAGLPLLAQPNVVAHRIVHGNDHAMPVELTPSVFDELESLVPLAPLHQPPALALARAALKRWPQARHYAVFDTSWHLAMAEANRILPLPRELYARGVRRYGFHGLAFDSAMQRLRSLAPQSAQGRVVLAHLGGGSSLCAVRDGLCVTTTMGMTPLGGIPMSTRPGSLDPGVILHLQRALGVTPDALDRLLWRESGLRGISGESGDMRALLSSKSPHARQAVDVYVTAVAQGVAAMAAALGGIEALAFSGGIGKHAPRIRAQVAGLLSWMGLTLDLDRNESSLEEVSVATSPVRIFTLAVDEELAMAQSVVALITAQ</sequence>
<dbReference type="Pfam" id="PF00871">
    <property type="entry name" value="Acetate_kinase"/>
    <property type="match status" value="1"/>
</dbReference>
<dbReference type="SUPFAM" id="SSF53067">
    <property type="entry name" value="Actin-like ATPase domain"/>
    <property type="match status" value="2"/>
</dbReference>
<keyword evidence="12" id="KW-1185">Reference proteome</keyword>
<feature type="binding site" evidence="9">
    <location>
        <position position="354"/>
    </location>
    <ligand>
        <name>Mg(2+)</name>
        <dbReference type="ChEBI" id="CHEBI:18420"/>
    </ligand>
</feature>
<gene>
    <name evidence="9" type="primary">ackA</name>
    <name evidence="11" type="ORF">IU514_12645</name>
</gene>
<feature type="site" description="Transition state stabilizer" evidence="9">
    <location>
        <position position="156"/>
    </location>
</feature>
<keyword evidence="6 9" id="KW-0418">Kinase</keyword>
<feature type="binding site" evidence="9">
    <location>
        <position position="16"/>
    </location>
    <ligand>
        <name>ATP</name>
        <dbReference type="ChEBI" id="CHEBI:30616"/>
    </ligand>
</feature>
<comment type="function">
    <text evidence="9">Catalyzes the formation of acetyl phosphate from acetate and ATP. Can also catalyze the reverse reaction.</text>
</comment>
<evidence type="ECO:0000256" key="1">
    <source>
        <dbReference type="ARBA" id="ARBA00008748"/>
    </source>
</evidence>
<feature type="active site" description="Proton donor/acceptor" evidence="9">
    <location>
        <position position="125"/>
    </location>
</feature>
<feature type="binding site" evidence="9">
    <location>
        <begin position="258"/>
        <end position="260"/>
    </location>
    <ligand>
        <name>ATP</name>
        <dbReference type="ChEBI" id="CHEBI:30616"/>
    </ligand>
</feature>
<evidence type="ECO:0000256" key="2">
    <source>
        <dbReference type="ARBA" id="ARBA00022490"/>
    </source>
</evidence>
<reference evidence="11 12" key="1">
    <citation type="submission" date="2020-11" db="EMBL/GenBank/DDBJ databases">
        <title>Draft Genome Sequence and Secondary Metabolite Biosynthetic Potential of the Lysobacter niastensis Type strain DSM 18481.</title>
        <authorList>
            <person name="Turrini P."/>
            <person name="Artuso I."/>
            <person name="Tescari M."/>
            <person name="Lugli G.A."/>
            <person name="Frangipani E."/>
            <person name="Ventura M."/>
            <person name="Visca P."/>
        </authorList>
    </citation>
    <scope>NUCLEOTIDE SEQUENCE [LARGE SCALE GENOMIC DNA]</scope>
    <source>
        <strain evidence="11 12">DSM 18481</strain>
    </source>
</reference>
<dbReference type="InterPro" id="IPR000890">
    <property type="entry name" value="Aliphatic_acid_kin_short-chain"/>
</dbReference>
<comment type="subunit">
    <text evidence="9">Homodimer.</text>
</comment>
<keyword evidence="7 9" id="KW-0067">ATP-binding</keyword>
<dbReference type="PANTHER" id="PTHR21060:SF21">
    <property type="entry name" value="ACETATE KINASE"/>
    <property type="match status" value="1"/>
</dbReference>
<dbReference type="InterPro" id="IPR043129">
    <property type="entry name" value="ATPase_NBD"/>
</dbReference>
<dbReference type="InterPro" id="IPR023865">
    <property type="entry name" value="Aliphatic_acid_kinase_CS"/>
</dbReference>
<dbReference type="PRINTS" id="PR00471">
    <property type="entry name" value="ACETATEKNASE"/>
</dbReference>